<organism evidence="1 2">
    <name type="scientific">Acer saccharum</name>
    <name type="common">Sugar maple</name>
    <dbReference type="NCBI Taxonomy" id="4024"/>
    <lineage>
        <taxon>Eukaryota</taxon>
        <taxon>Viridiplantae</taxon>
        <taxon>Streptophyta</taxon>
        <taxon>Embryophyta</taxon>
        <taxon>Tracheophyta</taxon>
        <taxon>Spermatophyta</taxon>
        <taxon>Magnoliopsida</taxon>
        <taxon>eudicotyledons</taxon>
        <taxon>Gunneridae</taxon>
        <taxon>Pentapetalae</taxon>
        <taxon>rosids</taxon>
        <taxon>malvids</taxon>
        <taxon>Sapindales</taxon>
        <taxon>Sapindaceae</taxon>
        <taxon>Hippocastanoideae</taxon>
        <taxon>Acereae</taxon>
        <taxon>Acer</taxon>
    </lineage>
</organism>
<dbReference type="EMBL" id="JAUESC010000386">
    <property type="protein sequence ID" value="KAK0577171.1"/>
    <property type="molecule type" value="Genomic_DNA"/>
</dbReference>
<evidence type="ECO:0000313" key="1">
    <source>
        <dbReference type="EMBL" id="KAK0577171.1"/>
    </source>
</evidence>
<evidence type="ECO:0000313" key="2">
    <source>
        <dbReference type="Proteomes" id="UP001168877"/>
    </source>
</evidence>
<sequence length="226" mass="25643">MERREVDDDPSSLPNQSENVREIGHVRRHLKENGCLSLVHVNGLELSKVHSRNNSSILKKVSIDILPDIQWDGKISYSSSNPRSDPTVFQATGVEESPTHEGYPREEVLVSVAVEEAEGEVGTEFETSGEGGQEAFEVGSNNEKWNLEEEIVKVIDMGISEGLYFKTGREVDHLKYQWNLEMEVAKVIERGISLGFDFNGKEKEVEYEIGRRETEDMERFEGLKEQ</sequence>
<accession>A0AA39RMH0</accession>
<proteinExistence type="predicted"/>
<dbReference type="AlphaFoldDB" id="A0AA39RMH0"/>
<comment type="caution">
    <text evidence="1">The sequence shown here is derived from an EMBL/GenBank/DDBJ whole genome shotgun (WGS) entry which is preliminary data.</text>
</comment>
<name>A0AA39RMH0_ACESA</name>
<reference evidence="1" key="1">
    <citation type="journal article" date="2022" name="Plant J.">
        <title>Strategies of tolerance reflected in two North American maple genomes.</title>
        <authorList>
            <person name="McEvoy S.L."/>
            <person name="Sezen U.U."/>
            <person name="Trouern-Trend A."/>
            <person name="McMahon S.M."/>
            <person name="Schaberg P.G."/>
            <person name="Yang J."/>
            <person name="Wegrzyn J.L."/>
            <person name="Swenson N.G."/>
        </authorList>
    </citation>
    <scope>NUCLEOTIDE SEQUENCE</scope>
    <source>
        <strain evidence="1">NS2018</strain>
    </source>
</reference>
<reference evidence="1" key="2">
    <citation type="submission" date="2023-06" db="EMBL/GenBank/DDBJ databases">
        <authorList>
            <person name="Swenson N.G."/>
            <person name="Wegrzyn J.L."/>
            <person name="Mcevoy S.L."/>
        </authorList>
    </citation>
    <scope>NUCLEOTIDE SEQUENCE</scope>
    <source>
        <strain evidence="1">NS2018</strain>
        <tissue evidence="1">Leaf</tissue>
    </source>
</reference>
<protein>
    <submittedName>
        <fullName evidence="1">Uncharacterized protein</fullName>
    </submittedName>
</protein>
<gene>
    <name evidence="1" type="ORF">LWI29_028960</name>
</gene>
<dbReference type="Proteomes" id="UP001168877">
    <property type="component" value="Unassembled WGS sequence"/>
</dbReference>
<keyword evidence="2" id="KW-1185">Reference proteome</keyword>